<reference evidence="2" key="2">
    <citation type="submission" date="2020-09" db="EMBL/GenBank/DDBJ databases">
        <authorList>
            <person name="Sun Q."/>
            <person name="Kim S."/>
        </authorList>
    </citation>
    <scope>NUCLEOTIDE SEQUENCE</scope>
    <source>
        <strain evidence="2">KCTC 12870</strain>
    </source>
</reference>
<evidence type="ECO:0000313" key="2">
    <source>
        <dbReference type="EMBL" id="GHC11643.1"/>
    </source>
</evidence>
<gene>
    <name evidence="2" type="ORF">GCM10007047_31160</name>
</gene>
<reference evidence="2" key="1">
    <citation type="journal article" date="2014" name="Int. J. Syst. Evol. Microbiol.">
        <title>Complete genome sequence of Corynebacterium casei LMG S-19264T (=DSM 44701T), isolated from a smear-ripened cheese.</title>
        <authorList>
            <consortium name="US DOE Joint Genome Institute (JGI-PGF)"/>
            <person name="Walter F."/>
            <person name="Albersmeier A."/>
            <person name="Kalinowski J."/>
            <person name="Ruckert C."/>
        </authorList>
    </citation>
    <scope>NUCLEOTIDE SEQUENCE</scope>
    <source>
        <strain evidence="2">KCTC 12870</strain>
    </source>
</reference>
<sequence>MKKRIITAGLTLLLLVGLCGCETWPIAAARAAKKRTSQTGPVMGELQEAAGIEDPLGRKQNDIDDTADNMENKADGIGSKIEGAAEDI</sequence>
<evidence type="ECO:0000256" key="1">
    <source>
        <dbReference type="SAM" id="MobiDB-lite"/>
    </source>
</evidence>
<organism evidence="2 3">
    <name type="scientific">Cerasicoccus arenae</name>
    <dbReference type="NCBI Taxonomy" id="424488"/>
    <lineage>
        <taxon>Bacteria</taxon>
        <taxon>Pseudomonadati</taxon>
        <taxon>Verrucomicrobiota</taxon>
        <taxon>Opitutia</taxon>
        <taxon>Puniceicoccales</taxon>
        <taxon>Cerasicoccaceae</taxon>
        <taxon>Cerasicoccus</taxon>
    </lineage>
</organism>
<dbReference type="PROSITE" id="PS51257">
    <property type="entry name" value="PROKAR_LIPOPROTEIN"/>
    <property type="match status" value="1"/>
</dbReference>
<dbReference type="EMBL" id="BMXG01000026">
    <property type="protein sequence ID" value="GHC11643.1"/>
    <property type="molecule type" value="Genomic_DNA"/>
</dbReference>
<name>A0A8J3GG76_9BACT</name>
<dbReference type="RefSeq" id="WP_189516942.1">
    <property type="nucleotide sequence ID" value="NZ_BMXG01000026.1"/>
</dbReference>
<dbReference type="Proteomes" id="UP000642829">
    <property type="component" value="Unassembled WGS sequence"/>
</dbReference>
<proteinExistence type="predicted"/>
<dbReference type="AlphaFoldDB" id="A0A8J3GG76"/>
<keyword evidence="3" id="KW-1185">Reference proteome</keyword>
<feature type="region of interest" description="Disordered" evidence="1">
    <location>
        <begin position="48"/>
        <end position="88"/>
    </location>
</feature>
<evidence type="ECO:0000313" key="3">
    <source>
        <dbReference type="Proteomes" id="UP000642829"/>
    </source>
</evidence>
<comment type="caution">
    <text evidence="2">The sequence shown here is derived from an EMBL/GenBank/DDBJ whole genome shotgun (WGS) entry which is preliminary data.</text>
</comment>
<protein>
    <submittedName>
        <fullName evidence="2">Uncharacterized protein</fullName>
    </submittedName>
</protein>
<accession>A0A8J3GG76</accession>